<dbReference type="SUPFAM" id="SSF48452">
    <property type="entry name" value="TPR-like"/>
    <property type="match status" value="1"/>
</dbReference>
<dbReference type="EMBL" id="BAABGZ010000028">
    <property type="protein sequence ID" value="GAA4359069.1"/>
    <property type="molecule type" value="Genomic_DNA"/>
</dbReference>
<dbReference type="Proteomes" id="UP001501153">
    <property type="component" value="Unassembled WGS sequence"/>
</dbReference>
<name>A0ABP8II68_9BACT</name>
<feature type="signal peptide" evidence="2">
    <location>
        <begin position="1"/>
        <end position="40"/>
    </location>
</feature>
<evidence type="ECO:0000256" key="2">
    <source>
        <dbReference type="SAM" id="SignalP"/>
    </source>
</evidence>
<sequence length="260" mass="27844">MPGLYPGIAFYLILSNVPALKTLLWGTLLAALLTAPAAHAQRKPGNSAAPGTGETPPRPARLQPLFGGLPAAEAARLFGPARLEAIAASFASRAEASTFFANKGFEYLSENQPDTATYRFNLAWLLNPQNASAYRGLGVVASAQPTPDAAIALLSQGLALAPADDLLLSDLGTSHLIRYGLSKKKKDLSTGTELLQRATTVAPTNGVAWQQLARAYYYQEKYLQAWEAVHKGRSVDMSSIDFGLIPELQAKYPDPQGMFK</sequence>
<proteinExistence type="predicted"/>
<comment type="caution">
    <text evidence="3">The sequence shown here is derived from an EMBL/GenBank/DDBJ whole genome shotgun (WGS) entry which is preliminary data.</text>
</comment>
<evidence type="ECO:0000313" key="4">
    <source>
        <dbReference type="Proteomes" id="UP001501153"/>
    </source>
</evidence>
<organism evidence="3 4">
    <name type="scientific">Hymenobacter saemangeumensis</name>
    <dbReference type="NCBI Taxonomy" id="1084522"/>
    <lineage>
        <taxon>Bacteria</taxon>
        <taxon>Pseudomonadati</taxon>
        <taxon>Bacteroidota</taxon>
        <taxon>Cytophagia</taxon>
        <taxon>Cytophagales</taxon>
        <taxon>Hymenobacteraceae</taxon>
        <taxon>Hymenobacter</taxon>
    </lineage>
</organism>
<evidence type="ECO:0008006" key="5">
    <source>
        <dbReference type="Google" id="ProtNLM"/>
    </source>
</evidence>
<keyword evidence="4" id="KW-1185">Reference proteome</keyword>
<keyword evidence="2" id="KW-0732">Signal</keyword>
<reference evidence="4" key="1">
    <citation type="journal article" date="2019" name="Int. J. Syst. Evol. Microbiol.">
        <title>The Global Catalogue of Microorganisms (GCM) 10K type strain sequencing project: providing services to taxonomists for standard genome sequencing and annotation.</title>
        <authorList>
            <consortium name="The Broad Institute Genomics Platform"/>
            <consortium name="The Broad Institute Genome Sequencing Center for Infectious Disease"/>
            <person name="Wu L."/>
            <person name="Ma J."/>
        </authorList>
    </citation>
    <scope>NUCLEOTIDE SEQUENCE [LARGE SCALE GENOMIC DNA]</scope>
    <source>
        <strain evidence="4">JCM 17923</strain>
    </source>
</reference>
<feature type="region of interest" description="Disordered" evidence="1">
    <location>
        <begin position="41"/>
        <end position="63"/>
    </location>
</feature>
<evidence type="ECO:0000256" key="1">
    <source>
        <dbReference type="SAM" id="MobiDB-lite"/>
    </source>
</evidence>
<dbReference type="InterPro" id="IPR011990">
    <property type="entry name" value="TPR-like_helical_dom_sf"/>
</dbReference>
<evidence type="ECO:0000313" key="3">
    <source>
        <dbReference type="EMBL" id="GAA4359069.1"/>
    </source>
</evidence>
<gene>
    <name evidence="3" type="ORF">GCM10023185_25330</name>
</gene>
<protein>
    <recommendedName>
        <fullName evidence="5">Tetratricopeptide repeat protein</fullName>
    </recommendedName>
</protein>
<feature type="chain" id="PRO_5046812434" description="Tetratricopeptide repeat protein" evidence="2">
    <location>
        <begin position="41"/>
        <end position="260"/>
    </location>
</feature>
<dbReference type="Gene3D" id="1.25.40.10">
    <property type="entry name" value="Tetratricopeptide repeat domain"/>
    <property type="match status" value="1"/>
</dbReference>
<accession>A0ABP8II68</accession>